<dbReference type="RefSeq" id="WP_025421784.1">
    <property type="nucleotide sequence ID" value="NZ_CP006569.1"/>
</dbReference>
<reference evidence="1 2" key="1">
    <citation type="journal article" date="2014" name="Genome Biol. Evol.">
        <title>Genome degeneration and adaptation in a nascent stage of symbiosis.</title>
        <authorList>
            <person name="Oakeson K.F."/>
            <person name="Gil R."/>
            <person name="Clayton A.L."/>
            <person name="Dunn D.M."/>
            <person name="von Niederhausern A.C."/>
            <person name="Hamil C."/>
            <person name="Aoyagi A."/>
            <person name="Duval B."/>
            <person name="Baca A."/>
            <person name="Silva F.J."/>
            <person name="Vallier A."/>
            <person name="Jackson D.G."/>
            <person name="Latorre A."/>
            <person name="Weiss R.B."/>
            <person name="Heddi A."/>
            <person name="Moya A."/>
            <person name="Dale C."/>
        </authorList>
    </citation>
    <scope>NUCLEOTIDE SEQUENCE [LARGE SCALE GENOMIC DNA]</scope>
    <source>
        <strain evidence="1 2">HS1</strain>
    </source>
</reference>
<organism evidence="1 2">
    <name type="scientific">Sodalis praecaptivus</name>
    <dbReference type="NCBI Taxonomy" id="1239307"/>
    <lineage>
        <taxon>Bacteria</taxon>
        <taxon>Pseudomonadati</taxon>
        <taxon>Pseudomonadota</taxon>
        <taxon>Gammaproteobacteria</taxon>
        <taxon>Enterobacterales</taxon>
        <taxon>Bruguierivoracaceae</taxon>
        <taxon>Sodalis</taxon>
    </lineage>
</organism>
<name>W0HWR9_9GAMM</name>
<dbReference type="PATRIC" id="fig|1239307.3.peg.1730"/>
<dbReference type="HOGENOM" id="CLU_135653_0_0_6"/>
<dbReference type="Proteomes" id="UP000019028">
    <property type="component" value="Chromosome"/>
</dbReference>
<dbReference type="OrthoDB" id="5817554at2"/>
<gene>
    <name evidence="1" type="ORF">Sant_1592</name>
</gene>
<accession>W0HWR9</accession>
<sequence>MNYDRNPYAASDADRHALWERVVRQDIECFLRQDWQSYADGFTASTFTGLHANGVSDPARWTLAFPSVAAYQKAWLADAHRSAVTDYAESRRDALYRAVVHTEIALAGEQAIFRKIFDGNIKLTRGGCETLQWQSVFFCARTQGEWKMTGFVGYLPYPPAASAGATG</sequence>
<dbReference type="EMBL" id="CP006569">
    <property type="protein sequence ID" value="AHF76650.1"/>
    <property type="molecule type" value="Genomic_DNA"/>
</dbReference>
<dbReference type="AlphaFoldDB" id="W0HWR9"/>
<evidence type="ECO:0000313" key="1">
    <source>
        <dbReference type="EMBL" id="AHF76650.1"/>
    </source>
</evidence>
<protein>
    <recommendedName>
        <fullName evidence="3">SnoaL-like domain-containing protein</fullName>
    </recommendedName>
</protein>
<evidence type="ECO:0000313" key="2">
    <source>
        <dbReference type="Proteomes" id="UP000019028"/>
    </source>
</evidence>
<keyword evidence="2" id="KW-1185">Reference proteome</keyword>
<dbReference type="KEGG" id="sod:Sant_1592"/>
<proteinExistence type="predicted"/>
<evidence type="ECO:0008006" key="3">
    <source>
        <dbReference type="Google" id="ProtNLM"/>
    </source>
</evidence>